<dbReference type="SUPFAM" id="SSF55729">
    <property type="entry name" value="Acyl-CoA N-acyltransferases (Nat)"/>
    <property type="match status" value="2"/>
</dbReference>
<dbReference type="GO" id="GO:0071555">
    <property type="term" value="P:cell wall organization"/>
    <property type="evidence" value="ECO:0007669"/>
    <property type="project" value="UniProtKB-KW"/>
</dbReference>
<evidence type="ECO:0000256" key="3">
    <source>
        <dbReference type="ARBA" id="ARBA00022960"/>
    </source>
</evidence>
<dbReference type="OrthoDB" id="9793335at2"/>
<evidence type="ECO:0000313" key="8">
    <source>
        <dbReference type="Proteomes" id="UP000282515"/>
    </source>
</evidence>
<accession>A0A3L8PRJ4</accession>
<organism evidence="7 8">
    <name type="scientific">Aeromicrobium phragmitis</name>
    <dbReference type="NCBI Taxonomy" id="2478914"/>
    <lineage>
        <taxon>Bacteria</taxon>
        <taxon>Bacillati</taxon>
        <taxon>Actinomycetota</taxon>
        <taxon>Actinomycetes</taxon>
        <taxon>Propionibacteriales</taxon>
        <taxon>Nocardioidaceae</taxon>
        <taxon>Aeromicrobium</taxon>
    </lineage>
</organism>
<sequence>MKSPLQVRPISTTEHLAFVEGRESVSFLQTPAWATVKSEWRGESLGWFRGDELLGAGLVLYRQLPKLRRYLAYLPEGPSLDWASADLEQWLTPMAAHLKSAGAFGIRMGPPVVTRRWNADTVKAALADPVLSRLADVPADHSNAEALAVADRLRALGWRELSTDGGFSAGQPKYNFQIPLADRSEDDLLAAMNQQWRRNIRKADKAGVVVSRGKRQDLGAFHEVYRETAERDGFTPRPLSYFETMWDALTAEGEERLRLYLAHHEGDLVAATTLVQVGTHAWYSYGASTSAKREVRGSNAVQWQMMRDARDAGATVYDMRGITETLDEDDPHVGLIRFKVGTGGEAVEYLGEWDLPLNRALYAGFTAYLKRRG</sequence>
<reference evidence="7 8" key="1">
    <citation type="submission" date="2018-10" db="EMBL/GenBank/DDBJ databases">
        <title>Aeromicrobium sp. 9W16Y-2 whole genome shotgun sequence.</title>
        <authorList>
            <person name="Li F."/>
        </authorList>
    </citation>
    <scope>NUCLEOTIDE SEQUENCE [LARGE SCALE GENOMIC DNA]</scope>
    <source>
        <strain evidence="7 8">9W16Y-2</strain>
    </source>
</reference>
<evidence type="ECO:0000256" key="1">
    <source>
        <dbReference type="ARBA" id="ARBA00009943"/>
    </source>
</evidence>
<dbReference type="Gene3D" id="3.40.630.30">
    <property type="match status" value="2"/>
</dbReference>
<keyword evidence="2 7" id="KW-0808">Transferase</keyword>
<keyword evidence="3" id="KW-0133">Cell shape</keyword>
<gene>
    <name evidence="7" type="ORF">D9V41_01010</name>
</gene>
<dbReference type="InterPro" id="IPR050644">
    <property type="entry name" value="PG_Glycine_Bridge_Synth"/>
</dbReference>
<dbReference type="GO" id="GO:0008360">
    <property type="term" value="P:regulation of cell shape"/>
    <property type="evidence" value="ECO:0007669"/>
    <property type="project" value="UniProtKB-KW"/>
</dbReference>
<dbReference type="Proteomes" id="UP000282515">
    <property type="component" value="Unassembled WGS sequence"/>
</dbReference>
<keyword evidence="4" id="KW-0573">Peptidoglycan synthesis</keyword>
<comment type="caution">
    <text evidence="7">The sequence shown here is derived from an EMBL/GenBank/DDBJ whole genome shotgun (WGS) entry which is preliminary data.</text>
</comment>
<dbReference type="GO" id="GO:0016755">
    <property type="term" value="F:aminoacyltransferase activity"/>
    <property type="evidence" value="ECO:0007669"/>
    <property type="project" value="InterPro"/>
</dbReference>
<evidence type="ECO:0000256" key="2">
    <source>
        <dbReference type="ARBA" id="ARBA00022679"/>
    </source>
</evidence>
<dbReference type="InterPro" id="IPR003447">
    <property type="entry name" value="FEMABX"/>
</dbReference>
<dbReference type="PANTHER" id="PTHR36174">
    <property type="entry name" value="LIPID II:GLYCINE GLYCYLTRANSFERASE"/>
    <property type="match status" value="1"/>
</dbReference>
<dbReference type="InterPro" id="IPR016181">
    <property type="entry name" value="Acyl_CoA_acyltransferase"/>
</dbReference>
<evidence type="ECO:0000256" key="4">
    <source>
        <dbReference type="ARBA" id="ARBA00022984"/>
    </source>
</evidence>
<dbReference type="EMBL" id="RDBF01000001">
    <property type="protein sequence ID" value="RLV57263.1"/>
    <property type="molecule type" value="Genomic_DNA"/>
</dbReference>
<dbReference type="AlphaFoldDB" id="A0A3L8PRJ4"/>
<name>A0A3L8PRJ4_9ACTN</name>
<evidence type="ECO:0000256" key="5">
    <source>
        <dbReference type="ARBA" id="ARBA00023315"/>
    </source>
</evidence>
<keyword evidence="6" id="KW-0961">Cell wall biogenesis/degradation</keyword>
<keyword evidence="5" id="KW-0012">Acyltransferase</keyword>
<dbReference type="PROSITE" id="PS51191">
    <property type="entry name" value="FEMABX"/>
    <property type="match status" value="1"/>
</dbReference>
<proteinExistence type="inferred from homology"/>
<evidence type="ECO:0000313" key="7">
    <source>
        <dbReference type="EMBL" id="RLV57263.1"/>
    </source>
</evidence>
<protein>
    <submittedName>
        <fullName evidence="7">Peptidoglycan bridge formation glycyltransferase FemA/FemB family protein</fullName>
    </submittedName>
</protein>
<comment type="similarity">
    <text evidence="1">Belongs to the FemABX family.</text>
</comment>
<dbReference type="Pfam" id="PF02388">
    <property type="entry name" value="FemAB"/>
    <property type="match status" value="2"/>
</dbReference>
<keyword evidence="8" id="KW-1185">Reference proteome</keyword>
<dbReference type="GO" id="GO:0009252">
    <property type="term" value="P:peptidoglycan biosynthetic process"/>
    <property type="evidence" value="ECO:0007669"/>
    <property type="project" value="UniProtKB-KW"/>
</dbReference>
<evidence type="ECO:0000256" key="6">
    <source>
        <dbReference type="ARBA" id="ARBA00023316"/>
    </source>
</evidence>
<dbReference type="PANTHER" id="PTHR36174:SF1">
    <property type="entry name" value="LIPID II:GLYCINE GLYCYLTRANSFERASE"/>
    <property type="match status" value="1"/>
</dbReference>
<dbReference type="RefSeq" id="WP_121792671.1">
    <property type="nucleotide sequence ID" value="NZ_RDBF01000001.1"/>
</dbReference>